<dbReference type="EMBL" id="KV441485">
    <property type="protein sequence ID" value="OAG17842.1"/>
    <property type="molecule type" value="Genomic_DNA"/>
</dbReference>
<sequence length="276" mass="31195">MDASRVEAPQLMGVTGDCCASCRSTTIPLYALHCHESGDFYCRDCLTKEFYSAGPNDQTIRCPHPTCRRSIGFKSLTPLGQHLHLNNDFYDRECIDDIRQRSEVMNNLVAFTGEEAEVILHHVYSMFEDQLMDPVALGGVPGHITAGSVQSLQASFDCNPFVCGFLAEMKTGSKLMTTPYELEEDLNALLSRSLFQYAQWSYGNELSRYGVDLNNEEAVLEVALENYKPINELKDNWELIIKKWVELLAWRHLERLASPEGGAADRQNMHAKCMKE</sequence>
<reference evidence="1 2" key="1">
    <citation type="submission" date="2016-05" db="EMBL/GenBank/DDBJ databases">
        <title>Comparative analysis of secretome profiles of manganese(II)-oxidizing ascomycete fungi.</title>
        <authorList>
            <consortium name="DOE Joint Genome Institute"/>
            <person name="Zeiner C.A."/>
            <person name="Purvine S.O."/>
            <person name="Zink E.M."/>
            <person name="Wu S."/>
            <person name="Pasa-Tolic L."/>
            <person name="Chaput D.L."/>
            <person name="Haridas S."/>
            <person name="Grigoriev I.V."/>
            <person name="Santelli C.M."/>
            <person name="Hansel C.M."/>
        </authorList>
    </citation>
    <scope>NUCLEOTIDE SEQUENCE [LARGE SCALE GENOMIC DNA]</scope>
    <source>
        <strain evidence="1 2">SRC1lrK2f</strain>
    </source>
</reference>
<proteinExistence type="predicted"/>
<dbReference type="Proteomes" id="UP000077248">
    <property type="component" value="Unassembled WGS sequence"/>
</dbReference>
<dbReference type="VEuPathDB" id="FungiDB:CC77DRAFT_941691"/>
<dbReference type="GeneID" id="29120406"/>
<dbReference type="OMA" id="WVELLAW"/>
<dbReference type="AlphaFoldDB" id="A0A177DFI2"/>
<protein>
    <submittedName>
        <fullName evidence="1">Uncharacterized protein</fullName>
    </submittedName>
</protein>
<evidence type="ECO:0000313" key="2">
    <source>
        <dbReference type="Proteomes" id="UP000077248"/>
    </source>
</evidence>
<organism evidence="1 2">
    <name type="scientific">Alternaria alternata</name>
    <name type="common">Alternaria rot fungus</name>
    <name type="synonym">Torula alternata</name>
    <dbReference type="NCBI Taxonomy" id="5599"/>
    <lineage>
        <taxon>Eukaryota</taxon>
        <taxon>Fungi</taxon>
        <taxon>Dikarya</taxon>
        <taxon>Ascomycota</taxon>
        <taxon>Pezizomycotina</taxon>
        <taxon>Dothideomycetes</taxon>
        <taxon>Pleosporomycetidae</taxon>
        <taxon>Pleosporales</taxon>
        <taxon>Pleosporineae</taxon>
        <taxon>Pleosporaceae</taxon>
        <taxon>Alternaria</taxon>
        <taxon>Alternaria sect. Alternaria</taxon>
        <taxon>Alternaria alternata complex</taxon>
    </lineage>
</organism>
<evidence type="ECO:0000313" key="1">
    <source>
        <dbReference type="EMBL" id="OAG17842.1"/>
    </source>
</evidence>
<accession>A0A177DFI2</accession>
<keyword evidence="2" id="KW-1185">Reference proteome</keyword>
<dbReference type="RefSeq" id="XP_018383263.1">
    <property type="nucleotide sequence ID" value="XM_018534812.1"/>
</dbReference>
<dbReference type="KEGG" id="aalt:CC77DRAFT_941691"/>
<gene>
    <name evidence="1" type="ORF">CC77DRAFT_941691</name>
</gene>
<name>A0A177DFI2_ALTAL</name>